<dbReference type="Proteomes" id="UP000677234">
    <property type="component" value="Chromosome"/>
</dbReference>
<reference evidence="2" key="2">
    <citation type="submission" date="2021-04" db="EMBL/GenBank/DDBJ databases">
        <title>Brevibacillus composti FJAT-54423, complete genome.</title>
        <authorList>
            <person name="Tang R."/>
        </authorList>
    </citation>
    <scope>NUCLEOTIDE SEQUENCE</scope>
    <source>
        <strain evidence="2">FJAT-54424</strain>
    </source>
</reference>
<name>A0A7T5EK03_9BACL</name>
<evidence type="ECO:0000313" key="1">
    <source>
        <dbReference type="EMBL" id="QQE74003.1"/>
    </source>
</evidence>
<accession>A0A7T5EK03</accession>
<dbReference type="EMBL" id="CP066308">
    <property type="protein sequence ID" value="QQE74003.1"/>
    <property type="molecule type" value="Genomic_DNA"/>
</dbReference>
<proteinExistence type="predicted"/>
<dbReference type="AlphaFoldDB" id="A0A7T5EK03"/>
<evidence type="ECO:0000313" key="2">
    <source>
        <dbReference type="EMBL" id="QUO41087.1"/>
    </source>
</evidence>
<dbReference type="Proteomes" id="UP000595847">
    <property type="component" value="Chromosome"/>
</dbReference>
<gene>
    <name evidence="1" type="ORF">JD108_19450</name>
    <name evidence="2" type="ORF">KDJ56_19385</name>
</gene>
<dbReference type="EMBL" id="CP073708">
    <property type="protein sequence ID" value="QUO41087.1"/>
    <property type="molecule type" value="Genomic_DNA"/>
</dbReference>
<dbReference type="RefSeq" id="WP_198827594.1">
    <property type="nucleotide sequence ID" value="NZ_CP066308.1"/>
</dbReference>
<keyword evidence="4" id="KW-1185">Reference proteome</keyword>
<reference evidence="1 3" key="1">
    <citation type="submission" date="2020-12" db="EMBL/GenBank/DDBJ databases">
        <title>strain FJAT-54423T represents a novel species of the genus Brevibacillus.</title>
        <authorList>
            <person name="Tang R."/>
        </authorList>
    </citation>
    <scope>NUCLEOTIDE SEQUENCE [LARGE SCALE GENOMIC DNA]</scope>
    <source>
        <strain evidence="1 3">FJAT-54423</strain>
    </source>
</reference>
<protein>
    <submittedName>
        <fullName evidence="1">Uncharacterized protein</fullName>
    </submittedName>
</protein>
<evidence type="ECO:0000313" key="4">
    <source>
        <dbReference type="Proteomes" id="UP000677234"/>
    </source>
</evidence>
<dbReference type="KEGG" id="bcop:JD108_19450"/>
<evidence type="ECO:0000313" key="3">
    <source>
        <dbReference type="Proteomes" id="UP000595847"/>
    </source>
</evidence>
<sequence length="349" mass="40009">MMSPNTPLIIEALNDLKEAKEYLKSIQEEFKDDPELLGFYEPSAKEIVRQYEARLKYALEQEAGFDLQFDQKTKDVEMWIRLQGEKFNQGMGPIDAVGTFLHKLNQASHKVIKLLQGDNTRFAPSFFNLVATAEGSLKLGISRSNLHEESNGQLHIGVEDPWEEFKIINQQNEKAIKSLQLLIRALDIENENSMNELQMELQNQNDLLKLLHYAKEITPSIRSSIEQISFEGPAVPKEEKVIVVNKQTRKLLSERSKGLKKDMQYVEGRALIRQQDMDAQILTARPLVLDDNKQYSEVRCVFSSQYASELQNLLGKFVTVSGFLIFGANNQPLRLEIDEITIEEESFEE</sequence>
<organism evidence="1 3">
    <name type="scientific">Brevibacillus composti</name>
    <dbReference type="NCBI Taxonomy" id="2796470"/>
    <lineage>
        <taxon>Bacteria</taxon>
        <taxon>Bacillati</taxon>
        <taxon>Bacillota</taxon>
        <taxon>Bacilli</taxon>
        <taxon>Bacillales</taxon>
        <taxon>Paenibacillaceae</taxon>
        <taxon>Brevibacillus</taxon>
    </lineage>
</organism>